<comment type="subcellular location">
    <subcellularLocation>
        <location evidence="1">Cell membrane</location>
        <topology evidence="1">Multi-pass membrane protein</topology>
    </subcellularLocation>
</comment>
<feature type="transmembrane region" description="Helical" evidence="5">
    <location>
        <begin position="21"/>
        <end position="47"/>
    </location>
</feature>
<proteinExistence type="predicted"/>
<dbReference type="Gene3D" id="1.20.1720.10">
    <property type="entry name" value="Multidrug resistance protein D"/>
    <property type="match status" value="1"/>
</dbReference>
<evidence type="ECO:0000256" key="1">
    <source>
        <dbReference type="ARBA" id="ARBA00004651"/>
    </source>
</evidence>
<accession>A0A7X8TKS3</accession>
<organism evidence="7 8">
    <name type="scientific">Nesterenkonia sedimenti</name>
    <dbReference type="NCBI Taxonomy" id="1463632"/>
    <lineage>
        <taxon>Bacteria</taxon>
        <taxon>Bacillati</taxon>
        <taxon>Actinomycetota</taxon>
        <taxon>Actinomycetes</taxon>
        <taxon>Micrococcales</taxon>
        <taxon>Micrococcaceae</taxon>
        <taxon>Nesterenkonia</taxon>
    </lineage>
</organism>
<feature type="transmembrane region" description="Helical" evidence="5">
    <location>
        <begin position="88"/>
        <end position="106"/>
    </location>
</feature>
<dbReference type="Gene3D" id="1.20.1250.20">
    <property type="entry name" value="MFS general substrate transporter like domains"/>
    <property type="match status" value="1"/>
</dbReference>
<evidence type="ECO:0000256" key="5">
    <source>
        <dbReference type="SAM" id="Phobius"/>
    </source>
</evidence>
<feature type="transmembrane region" description="Helical" evidence="5">
    <location>
        <begin position="218"/>
        <end position="235"/>
    </location>
</feature>
<dbReference type="InterPro" id="IPR020846">
    <property type="entry name" value="MFS_dom"/>
</dbReference>
<keyword evidence="4 5" id="KW-0472">Membrane</keyword>
<dbReference type="GO" id="GO:0022857">
    <property type="term" value="F:transmembrane transporter activity"/>
    <property type="evidence" value="ECO:0007669"/>
    <property type="project" value="InterPro"/>
</dbReference>
<dbReference type="EMBL" id="JABAHY010000009">
    <property type="protein sequence ID" value="NLS10381.1"/>
    <property type="molecule type" value="Genomic_DNA"/>
</dbReference>
<dbReference type="PANTHER" id="PTHR42718">
    <property type="entry name" value="MAJOR FACILITATOR SUPERFAMILY MULTIDRUG TRANSPORTER MFSC"/>
    <property type="match status" value="1"/>
</dbReference>
<evidence type="ECO:0000259" key="6">
    <source>
        <dbReference type="PROSITE" id="PS50850"/>
    </source>
</evidence>
<dbReference type="PANTHER" id="PTHR42718:SF39">
    <property type="entry name" value="ACTINORHODIN TRANSPORTER-RELATED"/>
    <property type="match status" value="1"/>
</dbReference>
<dbReference type="InterPro" id="IPR011701">
    <property type="entry name" value="MFS"/>
</dbReference>
<feature type="transmembrane region" description="Helical" evidence="5">
    <location>
        <begin position="112"/>
        <end position="133"/>
    </location>
</feature>
<gene>
    <name evidence="7" type="ORF">HGQ17_10330</name>
</gene>
<dbReference type="Pfam" id="PF07690">
    <property type="entry name" value="MFS_1"/>
    <property type="match status" value="1"/>
</dbReference>
<dbReference type="PROSITE" id="PS50850">
    <property type="entry name" value="MFS"/>
    <property type="match status" value="1"/>
</dbReference>
<feature type="transmembrane region" description="Helical" evidence="5">
    <location>
        <begin position="349"/>
        <end position="370"/>
    </location>
</feature>
<feature type="transmembrane region" description="Helical" evidence="5">
    <location>
        <begin position="314"/>
        <end position="337"/>
    </location>
</feature>
<sequence length="480" mass="50660">MSEEDHISREESAPAPPTTRVMIALLLPLFAALLSISSVIVAAPVIVEGIGATESDLQWILSGYALAFGMGLVPAGRAGDLWGRRGMFLTGVGLFGLTSLGAAAAPNPELLILARIAMGLASAMLLPQIIGVIQQLFTGAARGRAYGLMSTVIGLGVAMGPLVGGVLVEVAPEELAWRLVFAINVPVALIGVLFGALWLPRHDRVSAHPKRLSRLDPVGVVLLTAAILLIMLPFIQLRGWWAVLVAVTGVLLLVAWVIWERRLGRRRPEDPMVDLRLFTLPSYTWNSAVLVLYFIGMPAMWAVIPLYIQDGLGYSALTAGLVSLPSGVMVLLLAAQVGKRVPRYGSRMVLAGSVFAVLSLLMLAGAAWLMETTWGSLWWIAVAIGVSGFSQALLIPSAQTMSMQDVPEYMAGASGGVQQTVQRIFTAMGMAGATGLYFALVAQGNHQHAMTISAIVMAAAMLTAVIAAVGAARAARRAAD</sequence>
<evidence type="ECO:0000313" key="8">
    <source>
        <dbReference type="Proteomes" id="UP000523139"/>
    </source>
</evidence>
<feature type="transmembrane region" description="Helical" evidence="5">
    <location>
        <begin position="145"/>
        <end position="163"/>
    </location>
</feature>
<evidence type="ECO:0000256" key="4">
    <source>
        <dbReference type="ARBA" id="ARBA00023136"/>
    </source>
</evidence>
<dbReference type="SUPFAM" id="SSF103473">
    <property type="entry name" value="MFS general substrate transporter"/>
    <property type="match status" value="1"/>
</dbReference>
<evidence type="ECO:0000256" key="3">
    <source>
        <dbReference type="ARBA" id="ARBA00022989"/>
    </source>
</evidence>
<protein>
    <submittedName>
        <fullName evidence="7">MFS transporter</fullName>
    </submittedName>
</protein>
<feature type="transmembrane region" description="Helical" evidence="5">
    <location>
        <begin position="449"/>
        <end position="472"/>
    </location>
</feature>
<name>A0A7X8TKS3_9MICC</name>
<keyword evidence="3 5" id="KW-1133">Transmembrane helix</keyword>
<dbReference type="Proteomes" id="UP000523139">
    <property type="component" value="Unassembled WGS sequence"/>
</dbReference>
<feature type="transmembrane region" description="Helical" evidence="5">
    <location>
        <begin position="424"/>
        <end position="443"/>
    </location>
</feature>
<dbReference type="GO" id="GO:0005886">
    <property type="term" value="C:plasma membrane"/>
    <property type="evidence" value="ECO:0007669"/>
    <property type="project" value="UniProtKB-SubCell"/>
</dbReference>
<feature type="transmembrane region" description="Helical" evidence="5">
    <location>
        <begin position="280"/>
        <end position="308"/>
    </location>
</feature>
<feature type="transmembrane region" description="Helical" evidence="5">
    <location>
        <begin position="175"/>
        <end position="198"/>
    </location>
</feature>
<dbReference type="AlphaFoldDB" id="A0A7X8TKS3"/>
<keyword evidence="2 5" id="KW-0812">Transmembrane</keyword>
<feature type="domain" description="Major facilitator superfamily (MFS) profile" evidence="6">
    <location>
        <begin position="21"/>
        <end position="476"/>
    </location>
</feature>
<feature type="transmembrane region" description="Helical" evidence="5">
    <location>
        <begin position="241"/>
        <end position="259"/>
    </location>
</feature>
<dbReference type="InterPro" id="IPR036259">
    <property type="entry name" value="MFS_trans_sf"/>
</dbReference>
<dbReference type="CDD" id="cd17321">
    <property type="entry name" value="MFS_MMR_MDR_like"/>
    <property type="match status" value="1"/>
</dbReference>
<dbReference type="RefSeq" id="WP_168887862.1">
    <property type="nucleotide sequence ID" value="NZ_JABAHY010000009.1"/>
</dbReference>
<evidence type="ECO:0000256" key="2">
    <source>
        <dbReference type="ARBA" id="ARBA00022692"/>
    </source>
</evidence>
<evidence type="ECO:0000313" key="7">
    <source>
        <dbReference type="EMBL" id="NLS10381.1"/>
    </source>
</evidence>
<feature type="transmembrane region" description="Helical" evidence="5">
    <location>
        <begin position="376"/>
        <end position="395"/>
    </location>
</feature>
<comment type="caution">
    <text evidence="7">The sequence shown here is derived from an EMBL/GenBank/DDBJ whole genome shotgun (WGS) entry which is preliminary data.</text>
</comment>
<dbReference type="PRINTS" id="PR01036">
    <property type="entry name" value="TCRTETB"/>
</dbReference>
<keyword evidence="8" id="KW-1185">Reference proteome</keyword>
<feature type="transmembrane region" description="Helical" evidence="5">
    <location>
        <begin position="59"/>
        <end position="76"/>
    </location>
</feature>
<reference evidence="7 8" key="1">
    <citation type="submission" date="2020-04" db="EMBL/GenBank/DDBJ databases">
        <title>Nesterenkonia sp. nov., isolated from marine sediment.</title>
        <authorList>
            <person name="Zhang G."/>
        </authorList>
    </citation>
    <scope>NUCLEOTIDE SEQUENCE [LARGE SCALE GENOMIC DNA]</scope>
    <source>
        <strain evidence="7 8">MY13</strain>
    </source>
</reference>